<feature type="compositionally biased region" description="Basic residues" evidence="1">
    <location>
        <begin position="849"/>
        <end position="859"/>
    </location>
</feature>
<sequence>VFVDIIFAYFSARDPDSGVTSYEVAWGTAPGSTDIKEFEEVTNTTIWLAKFKDNALDVGNKYYATVRATNGAGLLSEKLSSNGIVVGKSEYIFDNTSTAEFFFDTVNVKEDGSRKDGGVGKTYGTLIVPEGAVEEQVKLRSYSLDEKIMDTNQTEEGPVSNPKYTRPKQFMLGNYSFVIKALDPKNNTVKEGFKFAEPITITMFYDVDNLVKANNEHVNNELTKEDIDPVLYLWDPKNETWFDAALTCPEPWSYVNKSIKLLTVKVCHLTQFSFLWSFYAKNGLVLFDKNSSMYNDNGAVEVTRSRQVTKLEFPVRRAKGSLGDVTVQWSLYQNDSSDSAVEEQVKLRSYSLDEKTMDTNQTEEGPVSNPKYTRPKQFMLGNYSFVIKALDPKKNTVKEGFKFAEPITIAMFYDVDNLVKANRKHVNNELTKEDIDPVLYLWDPKNETWFDAALTCPEPWSHVNKSIKLLTVKVCHLTQFSFLWSFYAKNGLVLLDKNNSMYNDNGAVVVTRSRQVTKLEFPVRRAKGSLGDVTVQWSLYQNDSSDSMEIVWPKSGQVSLADGQWNDSIIINVASDKKEVHESVVWIQLDKTTGGAVLASRDQTTAKILITGNEGKSGAWRWIVTGVCCGVFLIVVGVLVYWRRKKKQESQRIVDRRTEIELPFCSSMRRKRGLTERMYGSNFDTLQPDEKAVPQIYAGDIGTLSLVPKNTQMALSSLPDTPEIHRVWNLEQAGDEETGSLSSGADSFLDEGSDNAMRPITEKKKSFKHRLTNRLRITTKDKHHLSPAAALTPASSDDEMETSFTSYKRTGMCLTNPLYDLGLNSSADVSGAESPLPEEGTPKSEKQKQVHVKTIRGHRVNSQEDGFDSTENTNSQENSIGHAHNTTEDSTVTAIEEGKN</sequence>
<dbReference type="SUPFAM" id="SSF141072">
    <property type="entry name" value="CalX-like"/>
    <property type="match status" value="1"/>
</dbReference>
<dbReference type="Gene3D" id="2.60.40.2030">
    <property type="match status" value="1"/>
</dbReference>
<evidence type="ECO:0000256" key="2">
    <source>
        <dbReference type="SAM" id="Phobius"/>
    </source>
</evidence>
<keyword evidence="4" id="KW-1185">Reference proteome</keyword>
<feature type="region of interest" description="Disordered" evidence="1">
    <location>
        <begin position="353"/>
        <end position="372"/>
    </location>
</feature>
<protein>
    <recommendedName>
        <fullName evidence="5">Fibronectin type-III domain-containing protein</fullName>
    </recommendedName>
</protein>
<evidence type="ECO:0000313" key="3">
    <source>
        <dbReference type="EMBL" id="RMX47919.1"/>
    </source>
</evidence>
<keyword evidence="2" id="KW-0472">Membrane</keyword>
<dbReference type="EMBL" id="RCHS01002328">
    <property type="protein sequence ID" value="RMX47919.1"/>
    <property type="molecule type" value="Genomic_DNA"/>
</dbReference>
<dbReference type="InterPro" id="IPR013783">
    <property type="entry name" value="Ig-like_fold"/>
</dbReference>
<feature type="compositionally biased region" description="Polar residues" evidence="1">
    <location>
        <begin position="869"/>
        <end position="879"/>
    </location>
</feature>
<organism evidence="3 4">
    <name type="scientific">Pocillopora damicornis</name>
    <name type="common">Cauliflower coral</name>
    <name type="synonym">Millepora damicornis</name>
    <dbReference type="NCBI Taxonomy" id="46731"/>
    <lineage>
        <taxon>Eukaryota</taxon>
        <taxon>Metazoa</taxon>
        <taxon>Cnidaria</taxon>
        <taxon>Anthozoa</taxon>
        <taxon>Hexacorallia</taxon>
        <taxon>Scleractinia</taxon>
        <taxon>Astrocoeniina</taxon>
        <taxon>Pocilloporidae</taxon>
        <taxon>Pocillopora</taxon>
    </lineage>
</organism>
<reference evidence="3 4" key="1">
    <citation type="journal article" date="2018" name="Sci. Rep.">
        <title>Comparative analysis of the Pocillopora damicornis genome highlights role of immune system in coral evolution.</title>
        <authorList>
            <person name="Cunning R."/>
            <person name="Bay R.A."/>
            <person name="Gillette P."/>
            <person name="Baker A.C."/>
            <person name="Traylor-Knowles N."/>
        </authorList>
    </citation>
    <scope>NUCLEOTIDE SEQUENCE [LARGE SCALE GENOMIC DNA]</scope>
    <source>
        <strain evidence="3">RSMAS</strain>
        <tissue evidence="3">Whole animal</tissue>
    </source>
</reference>
<proteinExistence type="predicted"/>
<feature type="transmembrane region" description="Helical" evidence="2">
    <location>
        <begin position="619"/>
        <end position="642"/>
    </location>
</feature>
<evidence type="ECO:0000256" key="1">
    <source>
        <dbReference type="SAM" id="MobiDB-lite"/>
    </source>
</evidence>
<dbReference type="PANTHER" id="PTHR16897:SF2">
    <property type="entry name" value="OS03G0226600 PROTEIN"/>
    <property type="match status" value="1"/>
</dbReference>
<keyword evidence="2" id="KW-0812">Transmembrane</keyword>
<keyword evidence="2" id="KW-1133">Transmembrane helix</keyword>
<feature type="region of interest" description="Disordered" evidence="1">
    <location>
        <begin position="825"/>
        <end position="900"/>
    </location>
</feature>
<gene>
    <name evidence="3" type="ORF">pdam_00025227</name>
</gene>
<evidence type="ECO:0008006" key="5">
    <source>
        <dbReference type="Google" id="ProtNLM"/>
    </source>
</evidence>
<feature type="non-terminal residue" evidence="3">
    <location>
        <position position="1"/>
    </location>
</feature>
<dbReference type="InterPro" id="IPR038081">
    <property type="entry name" value="CalX-like_sf"/>
</dbReference>
<evidence type="ECO:0000313" key="4">
    <source>
        <dbReference type="Proteomes" id="UP000275408"/>
    </source>
</evidence>
<accession>A0A3M6U2X8</accession>
<comment type="caution">
    <text evidence="3">The sequence shown here is derived from an EMBL/GenBank/DDBJ whole genome shotgun (WGS) entry which is preliminary data.</text>
</comment>
<dbReference type="Proteomes" id="UP000275408">
    <property type="component" value="Unassembled WGS sequence"/>
</dbReference>
<dbReference type="Gene3D" id="2.60.40.10">
    <property type="entry name" value="Immunoglobulins"/>
    <property type="match status" value="1"/>
</dbReference>
<name>A0A3M6U2X8_POCDA</name>
<dbReference type="PANTHER" id="PTHR16897">
    <property type="entry name" value="OS10G0105400 PROTEIN"/>
    <property type="match status" value="1"/>
</dbReference>
<dbReference type="OrthoDB" id="6153184at2759"/>
<dbReference type="AlphaFoldDB" id="A0A3M6U2X8"/>